<protein>
    <recommendedName>
        <fullName evidence="1">DUF6593 domain-containing protein</fullName>
    </recommendedName>
</protein>
<reference evidence="2 3" key="1">
    <citation type="journal article" date="2024" name="J Genomics">
        <title>Draft genome sequencing and assembly of Favolaschia claudopus CIRM-BRFM 2984 isolated from oak limbs.</title>
        <authorList>
            <person name="Navarro D."/>
            <person name="Drula E."/>
            <person name="Chaduli D."/>
            <person name="Cazenave R."/>
            <person name="Ahrendt S."/>
            <person name="Wang J."/>
            <person name="Lipzen A."/>
            <person name="Daum C."/>
            <person name="Barry K."/>
            <person name="Grigoriev I.V."/>
            <person name="Favel A."/>
            <person name="Rosso M.N."/>
            <person name="Martin F."/>
        </authorList>
    </citation>
    <scope>NUCLEOTIDE SEQUENCE [LARGE SCALE GENOMIC DNA]</scope>
    <source>
        <strain evidence="2 3">CIRM-BRFM 2984</strain>
    </source>
</reference>
<accession>A0AAW0AB97</accession>
<evidence type="ECO:0000313" key="3">
    <source>
        <dbReference type="Proteomes" id="UP001362999"/>
    </source>
</evidence>
<dbReference type="InterPro" id="IPR046528">
    <property type="entry name" value="DUF6593"/>
</dbReference>
<organism evidence="2 3">
    <name type="scientific">Favolaschia claudopus</name>
    <dbReference type="NCBI Taxonomy" id="2862362"/>
    <lineage>
        <taxon>Eukaryota</taxon>
        <taxon>Fungi</taxon>
        <taxon>Dikarya</taxon>
        <taxon>Basidiomycota</taxon>
        <taxon>Agaricomycotina</taxon>
        <taxon>Agaricomycetes</taxon>
        <taxon>Agaricomycetidae</taxon>
        <taxon>Agaricales</taxon>
        <taxon>Marasmiineae</taxon>
        <taxon>Mycenaceae</taxon>
        <taxon>Favolaschia</taxon>
    </lineage>
</organism>
<dbReference type="Proteomes" id="UP001362999">
    <property type="component" value="Unassembled WGS sequence"/>
</dbReference>
<keyword evidence="3" id="KW-1185">Reference proteome</keyword>
<gene>
    <name evidence="2" type="ORF">R3P38DRAFT_1717430</name>
</gene>
<evidence type="ECO:0000313" key="2">
    <source>
        <dbReference type="EMBL" id="KAK7005785.1"/>
    </source>
</evidence>
<dbReference type="AlphaFoldDB" id="A0AAW0AB97"/>
<dbReference type="EMBL" id="JAWWNJ010000077">
    <property type="protein sequence ID" value="KAK7005785.1"/>
    <property type="molecule type" value="Genomic_DNA"/>
</dbReference>
<feature type="domain" description="DUF6593" evidence="1">
    <location>
        <begin position="17"/>
        <end position="186"/>
    </location>
</feature>
<evidence type="ECO:0000259" key="1">
    <source>
        <dbReference type="Pfam" id="PF20236"/>
    </source>
</evidence>
<dbReference type="Pfam" id="PF20236">
    <property type="entry name" value="DUF6593"/>
    <property type="match status" value="1"/>
</dbReference>
<name>A0AAW0AB97_9AGAR</name>
<sequence length="192" mass="22521">MVDEQRNKSIVMELATNSVRNTTVSTSNDDLYFEVVTRFWHPNLTKINRLDPQTGAMTTVCEIENKGKETRIRFSTDIAKDSKYGKSSLGEWKSVEDILQLAPERHGGVLVDSDGTEYRWKTHNRRFQLVRCGDDTKLPIVKYHRYKRHLGFWRMAKLATLEIRPNNIHSLERLIASFLLVERQRRHHAYAY</sequence>
<proteinExistence type="predicted"/>
<comment type="caution">
    <text evidence="2">The sequence shown here is derived from an EMBL/GenBank/DDBJ whole genome shotgun (WGS) entry which is preliminary data.</text>
</comment>